<feature type="transmembrane region" description="Helical" evidence="1">
    <location>
        <begin position="107"/>
        <end position="139"/>
    </location>
</feature>
<accession>A0A0G3H6A0</accession>
<reference evidence="3" key="2">
    <citation type="submission" date="2015-05" db="EMBL/GenBank/DDBJ databases">
        <title>Complete genome sequence of Corynebacterium testudinoris DSM 44614, recovered from necrotic lesions in the mouth of a tortoise.</title>
        <authorList>
            <person name="Ruckert C."/>
            <person name="Albersmeier A."/>
            <person name="Winkler A."/>
            <person name="Tauch A."/>
        </authorList>
    </citation>
    <scope>NUCLEOTIDE SEQUENCE [LARGE SCALE GENOMIC DNA]</scope>
    <source>
        <strain evidence="3">DSM 44614</strain>
    </source>
</reference>
<keyword evidence="1" id="KW-1133">Transmembrane helix</keyword>
<feature type="transmembrane region" description="Helical" evidence="1">
    <location>
        <begin position="7"/>
        <end position="27"/>
    </location>
</feature>
<gene>
    <name evidence="2" type="ORF">CTEST_07470</name>
</gene>
<evidence type="ECO:0000256" key="1">
    <source>
        <dbReference type="SAM" id="Phobius"/>
    </source>
</evidence>
<dbReference type="KEGG" id="cted:CTEST_07470"/>
<feature type="transmembrane region" description="Helical" evidence="1">
    <location>
        <begin position="365"/>
        <end position="387"/>
    </location>
</feature>
<sequence length="409" mass="44908">MFKLKSVAGVWLGWVIARLGLIALLIIKPQTLGDVDYYFAGVYGTNPTDMTEYPHAGVWPVHLLAMVTGENAELFRLAFPAMCLLVDAVFLALLLRFGGTRRFEAAWFWSAFGLAVGPVLVYRLDIFPGMLVAAFAALLTRHPRVAPALLAGAAAVKLWPAALAATLVGGWRSSATWVRLAVFFGTLTALSVITVLTSGVDRLLSPLQYQGDRGLQIESLVATPFMVAAHFRPESFPIDYAASKSFEIVGPGTDVAVVVIDAIMYGALLAAIAWAAFLFFTQRWHPRPAVAFALVLVLVLIVTNKVFSPQYTVWFGPLIAVCLCLSASPYVRKMAWLSVAIAVLSLLIFPLFYDQLFLYIESTSGAIALTFLVVRNVLMLVLLWWAVAWMVEECRRLFATSRAVLEKLR</sequence>
<dbReference type="Proteomes" id="UP000035540">
    <property type="component" value="Chromosome"/>
</dbReference>
<feature type="transmembrane region" description="Helical" evidence="1">
    <location>
        <begin position="255"/>
        <end position="277"/>
    </location>
</feature>
<reference evidence="2 3" key="1">
    <citation type="journal article" date="2015" name="Genome Announc.">
        <title>Complete Genome Sequence of the Type Strain Corynebacterium testudinoris DSM 44614, Recovered from Necrotic Lesions in the Mouth of a Tortoise.</title>
        <authorList>
            <person name="Ruckert C."/>
            <person name="Kriete M."/>
            <person name="Jaenicke S."/>
            <person name="Winkler A."/>
            <person name="Tauch A."/>
        </authorList>
    </citation>
    <scope>NUCLEOTIDE SEQUENCE [LARGE SCALE GENOMIC DNA]</scope>
    <source>
        <strain evidence="2 3">DSM 44614</strain>
    </source>
</reference>
<feature type="transmembrane region" description="Helical" evidence="1">
    <location>
        <begin position="313"/>
        <end position="331"/>
    </location>
</feature>
<dbReference type="PATRIC" id="fig|136857.5.peg.1490"/>
<dbReference type="AlphaFoldDB" id="A0A0G3H6A0"/>
<feature type="transmembrane region" description="Helical" evidence="1">
    <location>
        <begin position="180"/>
        <end position="200"/>
    </location>
</feature>
<proteinExistence type="predicted"/>
<feature type="transmembrane region" description="Helical" evidence="1">
    <location>
        <begin position="145"/>
        <end position="168"/>
    </location>
</feature>
<organism evidence="2 3">
    <name type="scientific">Corynebacterium testudinoris</name>
    <dbReference type="NCBI Taxonomy" id="136857"/>
    <lineage>
        <taxon>Bacteria</taxon>
        <taxon>Bacillati</taxon>
        <taxon>Actinomycetota</taxon>
        <taxon>Actinomycetes</taxon>
        <taxon>Mycobacteriales</taxon>
        <taxon>Corynebacteriaceae</taxon>
        <taxon>Corynebacterium</taxon>
    </lineage>
</organism>
<protein>
    <submittedName>
        <fullName evidence="2">Putative DUF2029 family protein</fullName>
    </submittedName>
</protein>
<dbReference type="EMBL" id="CP011545">
    <property type="protein sequence ID" value="AKK08931.1"/>
    <property type="molecule type" value="Genomic_DNA"/>
</dbReference>
<keyword evidence="1" id="KW-0472">Membrane</keyword>
<evidence type="ECO:0000313" key="2">
    <source>
        <dbReference type="EMBL" id="AKK08931.1"/>
    </source>
</evidence>
<keyword evidence="3" id="KW-1185">Reference proteome</keyword>
<dbReference type="STRING" id="136857.CTEST_07470"/>
<dbReference type="OrthoDB" id="581198at2"/>
<feature type="transmembrane region" description="Helical" evidence="1">
    <location>
        <begin position="289"/>
        <end position="307"/>
    </location>
</feature>
<name>A0A0G3H6A0_9CORY</name>
<dbReference type="RefSeq" id="WP_047253203.1">
    <property type="nucleotide sequence ID" value="NZ_CP011545.1"/>
</dbReference>
<feature type="transmembrane region" description="Helical" evidence="1">
    <location>
        <begin position="74"/>
        <end position="95"/>
    </location>
</feature>
<evidence type="ECO:0000313" key="3">
    <source>
        <dbReference type="Proteomes" id="UP000035540"/>
    </source>
</evidence>
<feature type="transmembrane region" description="Helical" evidence="1">
    <location>
        <begin position="336"/>
        <end position="353"/>
    </location>
</feature>
<keyword evidence="1" id="KW-0812">Transmembrane</keyword>